<evidence type="ECO:0000313" key="2">
    <source>
        <dbReference type="EMBL" id="GAY75184.1"/>
    </source>
</evidence>
<comment type="caution">
    <text evidence="2">The sequence shown here is derived from an EMBL/GenBank/DDBJ whole genome shotgun (WGS) entry which is preliminary data.</text>
</comment>
<evidence type="ECO:0000313" key="3">
    <source>
        <dbReference type="Proteomes" id="UP000319716"/>
    </source>
</evidence>
<proteinExistence type="predicted"/>
<evidence type="ECO:0008006" key="4">
    <source>
        <dbReference type="Google" id="ProtNLM"/>
    </source>
</evidence>
<gene>
    <name evidence="2" type="ORF">NBRC111894_738</name>
</gene>
<dbReference type="Proteomes" id="UP000319716">
    <property type="component" value="Unassembled WGS sequence"/>
</dbReference>
<evidence type="ECO:0000256" key="1">
    <source>
        <dbReference type="SAM" id="MobiDB-lite"/>
    </source>
</evidence>
<dbReference type="EMBL" id="BEXB01000004">
    <property type="protein sequence ID" value="GAY75184.1"/>
    <property type="molecule type" value="Genomic_DNA"/>
</dbReference>
<organism evidence="2 3">
    <name type="scientific">Sporolactobacillus inulinus</name>
    <dbReference type="NCBI Taxonomy" id="2078"/>
    <lineage>
        <taxon>Bacteria</taxon>
        <taxon>Bacillati</taxon>
        <taxon>Bacillota</taxon>
        <taxon>Bacilli</taxon>
        <taxon>Bacillales</taxon>
        <taxon>Sporolactobacillaceae</taxon>
        <taxon>Sporolactobacillus</taxon>
    </lineage>
</organism>
<accession>A0A4Y1Z859</accession>
<reference evidence="2 3" key="1">
    <citation type="submission" date="2017-11" db="EMBL/GenBank/DDBJ databases">
        <title>Draft Genome Sequence of Sporolactobacillus inulinus NBRC 111894 Isolated from Koso, a Japanese Sugar-Vegetable Fermented Beverage.</title>
        <authorList>
            <person name="Chiou T.Y."/>
            <person name="Oshima K."/>
            <person name="Suda W."/>
            <person name="Hattori M."/>
            <person name="Takahashi T."/>
        </authorList>
    </citation>
    <scope>NUCLEOTIDE SEQUENCE [LARGE SCALE GENOMIC DNA]</scope>
    <source>
        <strain evidence="2 3">NBRC111894</strain>
    </source>
</reference>
<dbReference type="AlphaFoldDB" id="A0A4Y1Z859"/>
<sequence>MGARIRTGNRRKSTKSALVKLVALALVGMALLAASHLFSEKGSSAPSTAEPAFSTKDSKNLSEIKAGNKTGSMTSIEKYESYVNQNLKNILEQIRGVSDVSVMVTLLLQKRRFIKTIQRYRIIKRVRQIQRAVNARLLSVTKIVK</sequence>
<protein>
    <recommendedName>
        <fullName evidence="4">Stage III sporulation protein AH</fullName>
    </recommendedName>
</protein>
<name>A0A4Y1Z859_9BACL</name>
<feature type="region of interest" description="Disordered" evidence="1">
    <location>
        <begin position="41"/>
        <end position="66"/>
    </location>
</feature>